<keyword evidence="3 9" id="KW-0813">Transport</keyword>
<feature type="domain" description="PapC-like C-terminal" evidence="10">
    <location>
        <begin position="774"/>
        <end position="838"/>
    </location>
</feature>
<protein>
    <submittedName>
        <fullName evidence="12">Outer membrane usher protein fimD</fullName>
    </submittedName>
</protein>
<evidence type="ECO:0000256" key="7">
    <source>
        <dbReference type="ARBA" id="ARBA00023136"/>
    </source>
</evidence>
<dbReference type="Pfam" id="PF00577">
    <property type="entry name" value="Usher"/>
    <property type="match status" value="1"/>
</dbReference>
<dbReference type="FunFam" id="2.60.40.2610:FF:000001">
    <property type="entry name" value="Outer membrane fimbrial usher protein"/>
    <property type="match status" value="1"/>
</dbReference>
<dbReference type="RefSeq" id="WP_062759131.1">
    <property type="nucleotide sequence ID" value="NZ_CP077368.1"/>
</dbReference>
<dbReference type="Gene3D" id="2.60.40.3110">
    <property type="match status" value="1"/>
</dbReference>
<keyword evidence="6" id="KW-0732">Signal</keyword>
<dbReference type="GO" id="GO:0009297">
    <property type="term" value="P:pilus assembly"/>
    <property type="evidence" value="ECO:0007669"/>
    <property type="project" value="InterPro"/>
</dbReference>
<dbReference type="GeneID" id="66827533"/>
<dbReference type="InterPro" id="IPR025885">
    <property type="entry name" value="PapC_N"/>
</dbReference>
<reference evidence="12 13" key="1">
    <citation type="submission" date="2018-06" db="EMBL/GenBank/DDBJ databases">
        <authorList>
            <consortium name="Pathogen Informatics"/>
            <person name="Doyle S."/>
        </authorList>
    </citation>
    <scope>NUCLEOTIDE SEQUENCE [LARGE SCALE GENOMIC DNA]</scope>
    <source>
        <strain evidence="12 13">NCTC9381</strain>
    </source>
</reference>
<name>A0A379LU07_ENTAG</name>
<dbReference type="PANTHER" id="PTHR30451">
    <property type="entry name" value="OUTER MEMBRANE USHER PROTEIN"/>
    <property type="match status" value="1"/>
</dbReference>
<dbReference type="EMBL" id="UGSO01000002">
    <property type="protein sequence ID" value="SUE06730.1"/>
    <property type="molecule type" value="Genomic_DNA"/>
</dbReference>
<comment type="subcellular location">
    <subcellularLocation>
        <location evidence="1 9">Cell outer membrane</location>
        <topology evidence="1 9">Multi-pass membrane protein</topology>
    </subcellularLocation>
</comment>
<proteinExistence type="inferred from homology"/>
<evidence type="ECO:0000259" key="10">
    <source>
        <dbReference type="Pfam" id="PF13953"/>
    </source>
</evidence>
<dbReference type="InterPro" id="IPR042186">
    <property type="entry name" value="FimD_plug_dom"/>
</dbReference>
<comment type="similarity">
    <text evidence="2 9">Belongs to the fimbrial export usher family.</text>
</comment>
<dbReference type="Pfam" id="PF13954">
    <property type="entry name" value="PapC_N"/>
    <property type="match status" value="1"/>
</dbReference>
<evidence type="ECO:0000259" key="11">
    <source>
        <dbReference type="Pfam" id="PF13954"/>
    </source>
</evidence>
<sequence length="855" mass="95407">MKDITLITNNKKLAIFSFIFTFCTSKVGHCDDYFFDSSMFKGTAYGKNIDQFNHDTTPSGNYIVDIYLNGNLVSSQEKVNFTESHDSKGAQPCLTPQQMQKLQLKITDKDIATHACRSLVKWSEKGGWEFDQASLRLQLTIPMTELNRKPRGYIPPSEWDKGITALFFRHNTNFTWTNNTDSDFEYKYLWSGITAGTNLGKWQLRHQGNFRYIDASTGSSAYDYNSVRTWIQRPLENFNSQISIGDNYTDNSLFGSLSFNGIKLATDERMWPQGKRGYAPEVHGVALSNARVVVKQLDKVVYEVNVPPGPFIIDDLYNTRSQGDLKVEVIEANGKSSTFIVPYSSVPDSVRPGTWHYSVSLGRVRQFYSVENEFFEGILQRGLSNSITGTAGSRLAKDYQAWLVGGVWSTSAGAIGVNSTFSNAKVENDETLRGWRGEVSYSKTFQTKTNLVLAAYRYSTSGFRDLQDVLGVRRQSHSNIDYYSDTLHQRNRLSATVSQSMDNLGLLSLSASTSDYYNNQSRITQLQLGYNNNWKKISYGLNFGRQRTSWNYSRSRLDFDKNQDDSRRKKYTENTFSFNVSVPLDWGRSLSSVSYNYNQSKETRSSIVSTTGSLGENRELSYSVYAGTDHARNSSDEDTTTFGANMQQNSRIGSLRANYGQGDHYRQAGLGMSGTVLIHKGGITAGPYTNDTFALIHAEGAEGAEVQNGQGAVVDSYGYAILPSLTPYRTNDVSLNTLKMNPDAELSGGSKRVVPYAGAIAKVNFSTIRGKALLISLVTEAGDTPPMGAEVHDAESNLIGVIGQGGQLYARVPNNSGTLRVDWEDNEKKRCLVSYQLDRSMNESIIHLNRTCKKA</sequence>
<evidence type="ECO:0000256" key="9">
    <source>
        <dbReference type="RuleBase" id="RU003884"/>
    </source>
</evidence>
<dbReference type="FunFam" id="2.60.40.3110:FF:000001">
    <property type="entry name" value="Putative fimbrial outer membrane usher"/>
    <property type="match status" value="1"/>
</dbReference>
<organism evidence="12 13">
    <name type="scientific">Enterobacter agglomerans</name>
    <name type="common">Erwinia herbicola</name>
    <name type="synonym">Pantoea agglomerans</name>
    <dbReference type="NCBI Taxonomy" id="549"/>
    <lineage>
        <taxon>Bacteria</taxon>
        <taxon>Pseudomonadati</taxon>
        <taxon>Pseudomonadota</taxon>
        <taxon>Gammaproteobacteria</taxon>
        <taxon>Enterobacterales</taxon>
        <taxon>Erwiniaceae</taxon>
        <taxon>Pantoea</taxon>
        <taxon>Pantoea agglomerans group</taxon>
    </lineage>
</organism>
<dbReference type="GO" id="GO:0009279">
    <property type="term" value="C:cell outer membrane"/>
    <property type="evidence" value="ECO:0007669"/>
    <property type="project" value="UniProtKB-SubCell"/>
</dbReference>
<evidence type="ECO:0000256" key="1">
    <source>
        <dbReference type="ARBA" id="ARBA00004571"/>
    </source>
</evidence>
<dbReference type="InterPro" id="IPR043142">
    <property type="entry name" value="PapC-like_C_sf"/>
</dbReference>
<keyword evidence="9" id="KW-1029">Fimbrium biogenesis</keyword>
<keyword evidence="5 9" id="KW-0812">Transmembrane</keyword>
<keyword evidence="8 9" id="KW-0998">Cell outer membrane</keyword>
<dbReference type="Gene3D" id="2.60.40.2610">
    <property type="entry name" value="Outer membrane usher protein FimD, plug domain"/>
    <property type="match status" value="1"/>
</dbReference>
<dbReference type="Proteomes" id="UP000254640">
    <property type="component" value="Unassembled WGS sequence"/>
</dbReference>
<dbReference type="PROSITE" id="PS01151">
    <property type="entry name" value="FIMBRIAL_USHER"/>
    <property type="match status" value="1"/>
</dbReference>
<evidence type="ECO:0000256" key="4">
    <source>
        <dbReference type="ARBA" id="ARBA00022452"/>
    </source>
</evidence>
<dbReference type="InterPro" id="IPR037224">
    <property type="entry name" value="PapC_N_sf"/>
</dbReference>
<evidence type="ECO:0000256" key="8">
    <source>
        <dbReference type="ARBA" id="ARBA00023237"/>
    </source>
</evidence>
<dbReference type="AlphaFoldDB" id="A0A379LU07"/>
<dbReference type="NCBIfam" id="NF011784">
    <property type="entry name" value="PRK15248.1"/>
    <property type="match status" value="1"/>
</dbReference>
<dbReference type="InterPro" id="IPR018030">
    <property type="entry name" value="Fimbrial_membr_usher_CS"/>
</dbReference>
<dbReference type="PANTHER" id="PTHR30451:SF20">
    <property type="entry name" value="FIMBRIAE USHER"/>
    <property type="match status" value="1"/>
</dbReference>
<dbReference type="Gene3D" id="3.10.20.410">
    <property type="match status" value="1"/>
</dbReference>
<keyword evidence="7 9" id="KW-0472">Membrane</keyword>
<evidence type="ECO:0000313" key="12">
    <source>
        <dbReference type="EMBL" id="SUE06730.1"/>
    </source>
</evidence>
<evidence type="ECO:0000256" key="5">
    <source>
        <dbReference type="ARBA" id="ARBA00022692"/>
    </source>
</evidence>
<dbReference type="SUPFAM" id="SSF141729">
    <property type="entry name" value="FimD N-terminal domain-like"/>
    <property type="match status" value="1"/>
</dbReference>
<dbReference type="GO" id="GO:0015473">
    <property type="term" value="F:fimbrial usher porin activity"/>
    <property type="evidence" value="ECO:0007669"/>
    <property type="project" value="InterPro"/>
</dbReference>
<feature type="domain" description="PapC N-terminal" evidence="11">
    <location>
        <begin position="35"/>
        <end position="173"/>
    </location>
</feature>
<keyword evidence="4" id="KW-1134">Transmembrane beta strand</keyword>
<keyword evidence="13" id="KW-1185">Reference proteome</keyword>
<evidence type="ECO:0000256" key="6">
    <source>
        <dbReference type="ARBA" id="ARBA00022729"/>
    </source>
</evidence>
<dbReference type="Gene3D" id="2.60.40.2070">
    <property type="match status" value="1"/>
</dbReference>
<dbReference type="Pfam" id="PF13953">
    <property type="entry name" value="PapC_C"/>
    <property type="match status" value="1"/>
</dbReference>
<dbReference type="InterPro" id="IPR025949">
    <property type="entry name" value="PapC-like_C"/>
</dbReference>
<dbReference type="InterPro" id="IPR000015">
    <property type="entry name" value="Fimb_usher"/>
</dbReference>
<gene>
    <name evidence="12" type="primary">fimD_2</name>
    <name evidence="12" type="ORF">NCTC9381_05593</name>
</gene>
<evidence type="ECO:0000256" key="2">
    <source>
        <dbReference type="ARBA" id="ARBA00008064"/>
    </source>
</evidence>
<evidence type="ECO:0000256" key="3">
    <source>
        <dbReference type="ARBA" id="ARBA00022448"/>
    </source>
</evidence>
<accession>A0A379LU07</accession>
<evidence type="ECO:0000313" key="13">
    <source>
        <dbReference type="Proteomes" id="UP000254640"/>
    </source>
</evidence>